<keyword evidence="2 5" id="KW-0808">Transferase</keyword>
<accession>A0ABU8NTE5</accession>
<dbReference type="InterPro" id="IPR002173">
    <property type="entry name" value="Carboh/pur_kinase_PfkB_CS"/>
</dbReference>
<dbReference type="EMBL" id="JBBEUB010000013">
    <property type="protein sequence ID" value="MEJ2905548.1"/>
    <property type="molecule type" value="Genomic_DNA"/>
</dbReference>
<dbReference type="GO" id="GO:0016301">
    <property type="term" value="F:kinase activity"/>
    <property type="evidence" value="ECO:0007669"/>
    <property type="project" value="UniProtKB-KW"/>
</dbReference>
<evidence type="ECO:0000256" key="1">
    <source>
        <dbReference type="ARBA" id="ARBA00010688"/>
    </source>
</evidence>
<dbReference type="EC" id="2.7.1.-" evidence="5"/>
<dbReference type="PROSITE" id="PS00583">
    <property type="entry name" value="PFKB_KINASES_1"/>
    <property type="match status" value="1"/>
</dbReference>
<dbReference type="SUPFAM" id="SSF53613">
    <property type="entry name" value="Ribokinase-like"/>
    <property type="match status" value="1"/>
</dbReference>
<sequence length="305" mass="34191">MKQEISLTAEAVCYGEILWDVLPDGPQPGGAPLNVAYHLNKLGVASGLISRIGDDNNGHKLEELMGNWGINRSFLQTDKEHATSEVLARMNNGNEVTYEIVFPVAWDFINEANELKEQIKPAKYFVYGSLASRNDTSRNTLIELLDTDAIKVFDINIRPPFINHSLLEILLTKADIVKFNEAELSMVQTMFSGSFEGEPQMVKFIQNRFNVPEIVVTKGEFGASYYKNDEAHHIWGNEIKVTDTIGSGDSFLAAFIASHYLKDQPKDILMKAIAMGGFIATKKGGCPQYDIAEYIQFRDQIFKQK</sequence>
<protein>
    <submittedName>
        <fullName evidence="5">Carbohydrate kinase</fullName>
        <ecNumber evidence="5">2.7.1.-</ecNumber>
    </submittedName>
</protein>
<dbReference type="Proteomes" id="UP001378956">
    <property type="component" value="Unassembled WGS sequence"/>
</dbReference>
<name>A0ABU8NTE5_9SPHI</name>
<evidence type="ECO:0000259" key="4">
    <source>
        <dbReference type="Pfam" id="PF00294"/>
    </source>
</evidence>
<dbReference type="InterPro" id="IPR029056">
    <property type="entry name" value="Ribokinase-like"/>
</dbReference>
<dbReference type="CDD" id="cd01167">
    <property type="entry name" value="bac_FRK"/>
    <property type="match status" value="1"/>
</dbReference>
<evidence type="ECO:0000256" key="3">
    <source>
        <dbReference type="ARBA" id="ARBA00022777"/>
    </source>
</evidence>
<dbReference type="InterPro" id="IPR011611">
    <property type="entry name" value="PfkB_dom"/>
</dbReference>
<evidence type="ECO:0000313" key="6">
    <source>
        <dbReference type="Proteomes" id="UP001378956"/>
    </source>
</evidence>
<proteinExistence type="inferred from homology"/>
<comment type="caution">
    <text evidence="5">The sequence shown here is derived from an EMBL/GenBank/DDBJ whole genome shotgun (WGS) entry which is preliminary data.</text>
</comment>
<feature type="domain" description="Carbohydrate kinase PfkB" evidence="4">
    <location>
        <begin position="27"/>
        <end position="286"/>
    </location>
</feature>
<dbReference type="InterPro" id="IPR050306">
    <property type="entry name" value="PfkB_Carbo_kinase"/>
</dbReference>
<dbReference type="Gene3D" id="3.40.1190.20">
    <property type="match status" value="1"/>
</dbReference>
<evidence type="ECO:0000313" key="5">
    <source>
        <dbReference type="EMBL" id="MEJ2905548.1"/>
    </source>
</evidence>
<dbReference type="RefSeq" id="WP_172660380.1">
    <property type="nucleotide sequence ID" value="NZ_CBFGNQ010000029.1"/>
</dbReference>
<organism evidence="5 6">
    <name type="scientific">Pedobacter panaciterrae</name>
    <dbReference type="NCBI Taxonomy" id="363849"/>
    <lineage>
        <taxon>Bacteria</taxon>
        <taxon>Pseudomonadati</taxon>
        <taxon>Bacteroidota</taxon>
        <taxon>Sphingobacteriia</taxon>
        <taxon>Sphingobacteriales</taxon>
        <taxon>Sphingobacteriaceae</taxon>
        <taxon>Pedobacter</taxon>
    </lineage>
</organism>
<reference evidence="5 6" key="1">
    <citation type="submission" date="2024-03" db="EMBL/GenBank/DDBJ databases">
        <title>Sequence of Lycoming College Course Isolates.</title>
        <authorList>
            <person name="Plotts O."/>
            <person name="Newman J."/>
        </authorList>
    </citation>
    <scope>NUCLEOTIDE SEQUENCE [LARGE SCALE GENOMIC DNA]</scope>
    <source>
        <strain evidence="5 6">CJB-3</strain>
    </source>
</reference>
<comment type="similarity">
    <text evidence="1">Belongs to the carbohydrate kinase PfkB family.</text>
</comment>
<dbReference type="PANTHER" id="PTHR43085:SF57">
    <property type="entry name" value="CARBOHYDRATE KINASE PFKB DOMAIN-CONTAINING PROTEIN"/>
    <property type="match status" value="1"/>
</dbReference>
<dbReference type="PROSITE" id="PS00584">
    <property type="entry name" value="PFKB_KINASES_2"/>
    <property type="match status" value="1"/>
</dbReference>
<evidence type="ECO:0000256" key="2">
    <source>
        <dbReference type="ARBA" id="ARBA00022679"/>
    </source>
</evidence>
<keyword evidence="6" id="KW-1185">Reference proteome</keyword>
<dbReference type="PANTHER" id="PTHR43085">
    <property type="entry name" value="HEXOKINASE FAMILY MEMBER"/>
    <property type="match status" value="1"/>
</dbReference>
<dbReference type="Pfam" id="PF00294">
    <property type="entry name" value="PfkB"/>
    <property type="match status" value="1"/>
</dbReference>
<gene>
    <name evidence="5" type="ORF">WAE58_24100</name>
</gene>
<keyword evidence="3 5" id="KW-0418">Kinase</keyword>